<dbReference type="AlphaFoldDB" id="A0AA40DNY4"/>
<dbReference type="GeneID" id="85318501"/>
<evidence type="ECO:0000313" key="3">
    <source>
        <dbReference type="Proteomes" id="UP001172101"/>
    </source>
</evidence>
<feature type="region of interest" description="Disordered" evidence="1">
    <location>
        <begin position="160"/>
        <end position="183"/>
    </location>
</feature>
<comment type="caution">
    <text evidence="2">The sequence shown here is derived from an EMBL/GenBank/DDBJ whole genome shotgun (WGS) entry which is preliminary data.</text>
</comment>
<dbReference type="RefSeq" id="XP_060291912.1">
    <property type="nucleotide sequence ID" value="XM_060435231.1"/>
</dbReference>
<protein>
    <submittedName>
        <fullName evidence="2">Uncharacterized protein</fullName>
    </submittedName>
</protein>
<evidence type="ECO:0000313" key="2">
    <source>
        <dbReference type="EMBL" id="KAK0706818.1"/>
    </source>
</evidence>
<sequence>MQALSHWSHLISTLARRPNRSRSLFSSTSPPRFLACLPWTGGLFLNSHLCHQEHEFPILFVIVSEGQELVAETLQIAANIISGSQEKKKKGATRHLVQHSSFPPTNWGSPNCGLPNNIGPDRPFFSYPSLWFWDLWATPIHSIHHPPIPLLSLPPLTRTRRAKKKPPSLPSHRNLDDRNDVGRTRHSVSPRLCSFNRCA</sequence>
<reference evidence="2" key="1">
    <citation type="submission" date="2023-06" db="EMBL/GenBank/DDBJ databases">
        <title>Genome-scale phylogeny and comparative genomics of the fungal order Sordariales.</title>
        <authorList>
            <consortium name="Lawrence Berkeley National Laboratory"/>
            <person name="Hensen N."/>
            <person name="Bonometti L."/>
            <person name="Westerberg I."/>
            <person name="Brannstrom I.O."/>
            <person name="Guillou S."/>
            <person name="Cros-Aarteil S."/>
            <person name="Calhoun S."/>
            <person name="Haridas S."/>
            <person name="Kuo A."/>
            <person name="Mondo S."/>
            <person name="Pangilinan J."/>
            <person name="Riley R."/>
            <person name="LaButti K."/>
            <person name="Andreopoulos B."/>
            <person name="Lipzen A."/>
            <person name="Chen C."/>
            <person name="Yanf M."/>
            <person name="Daum C."/>
            <person name="Ng V."/>
            <person name="Clum A."/>
            <person name="Steindorff A."/>
            <person name="Ohm R."/>
            <person name="Martin F."/>
            <person name="Silar P."/>
            <person name="Natvig D."/>
            <person name="Lalanne C."/>
            <person name="Gautier V."/>
            <person name="Ament-velasquez S.L."/>
            <person name="Kruys A."/>
            <person name="Hutchinson M.I."/>
            <person name="Powell A.J."/>
            <person name="Barry K."/>
            <person name="Miller A.N."/>
            <person name="Grigoriev I.V."/>
            <person name="Debuchy R."/>
            <person name="Gladieux P."/>
            <person name="Thoren M.H."/>
            <person name="Johannesson H."/>
        </authorList>
    </citation>
    <scope>NUCLEOTIDE SEQUENCE</scope>
    <source>
        <strain evidence="2">SMH2392-1A</strain>
    </source>
</reference>
<evidence type="ECO:0000256" key="1">
    <source>
        <dbReference type="SAM" id="MobiDB-lite"/>
    </source>
</evidence>
<dbReference type="Proteomes" id="UP001172101">
    <property type="component" value="Unassembled WGS sequence"/>
</dbReference>
<keyword evidence="3" id="KW-1185">Reference proteome</keyword>
<gene>
    <name evidence="2" type="ORF">B0T26DRAFT_475064</name>
</gene>
<accession>A0AA40DNY4</accession>
<proteinExistence type="predicted"/>
<dbReference type="EMBL" id="JAUIRO010000007">
    <property type="protein sequence ID" value="KAK0706818.1"/>
    <property type="molecule type" value="Genomic_DNA"/>
</dbReference>
<feature type="compositionally biased region" description="Basic and acidic residues" evidence="1">
    <location>
        <begin position="173"/>
        <end position="183"/>
    </location>
</feature>
<name>A0AA40DNY4_9PEZI</name>
<organism evidence="2 3">
    <name type="scientific">Lasiosphaeria miniovina</name>
    <dbReference type="NCBI Taxonomy" id="1954250"/>
    <lineage>
        <taxon>Eukaryota</taxon>
        <taxon>Fungi</taxon>
        <taxon>Dikarya</taxon>
        <taxon>Ascomycota</taxon>
        <taxon>Pezizomycotina</taxon>
        <taxon>Sordariomycetes</taxon>
        <taxon>Sordariomycetidae</taxon>
        <taxon>Sordariales</taxon>
        <taxon>Lasiosphaeriaceae</taxon>
        <taxon>Lasiosphaeria</taxon>
    </lineage>
</organism>